<name>A0A4T0FXD2_9BASI</name>
<organism evidence="2 3">
    <name type="scientific">Wallemia hederae</name>
    <dbReference type="NCBI Taxonomy" id="1540922"/>
    <lineage>
        <taxon>Eukaryota</taxon>
        <taxon>Fungi</taxon>
        <taxon>Dikarya</taxon>
        <taxon>Basidiomycota</taxon>
        <taxon>Wallemiomycotina</taxon>
        <taxon>Wallemiomycetes</taxon>
        <taxon>Wallemiales</taxon>
        <taxon>Wallemiaceae</taxon>
        <taxon>Wallemia</taxon>
    </lineage>
</organism>
<evidence type="ECO:0000313" key="3">
    <source>
        <dbReference type="Proteomes" id="UP000310189"/>
    </source>
</evidence>
<keyword evidence="3" id="KW-1185">Reference proteome</keyword>
<reference evidence="2 3" key="1">
    <citation type="submission" date="2019-03" db="EMBL/GenBank/DDBJ databases">
        <title>Sequencing 23 genomes of Wallemia ichthyophaga.</title>
        <authorList>
            <person name="Gostincar C."/>
        </authorList>
    </citation>
    <scope>NUCLEOTIDE SEQUENCE [LARGE SCALE GENOMIC DNA]</scope>
    <source>
        <strain evidence="2 3">EXF-5753</strain>
    </source>
</reference>
<accession>A0A4T0FXD2</accession>
<feature type="region of interest" description="Disordered" evidence="1">
    <location>
        <begin position="117"/>
        <end position="136"/>
    </location>
</feature>
<sequence length="319" mass="35937">MGLNHATSHLIRKHKLNGTKVDELIKPGSKKGVIYFLNGEVTGHQSPWEAKGLKDPYITTPPSSKKRPSLTKSDSQLKKLRKFDAFPVSPEASDVDDNKATPNRRLRSNHVVNINLDDLEDLPKPSSKKRSPKVDAIHKVDLPVHETPITPPSPAQSDNFEQDEEEPNEQDEHDEQDMQEVHDEQEQQDQQEQEDFHISMMQPSETLPLAPQTAQEPPQPVSQGMKATQQLPIEQDLDELSPMSHDMDCVESNNNIICNLATPPLSPKLSDDISIDALQELDSLWTQQINYTQRKESLIDNDVLNSLSYVESIRAAARQ</sequence>
<gene>
    <name evidence="2" type="ORF">E3P99_00298</name>
</gene>
<dbReference type="AlphaFoldDB" id="A0A4T0FXD2"/>
<protein>
    <submittedName>
        <fullName evidence="2">Uncharacterized protein</fullName>
    </submittedName>
</protein>
<evidence type="ECO:0000313" key="2">
    <source>
        <dbReference type="EMBL" id="TIA93110.1"/>
    </source>
</evidence>
<dbReference type="OrthoDB" id="10560023at2759"/>
<dbReference type="Proteomes" id="UP000310189">
    <property type="component" value="Unassembled WGS sequence"/>
</dbReference>
<proteinExistence type="predicted"/>
<feature type="region of interest" description="Disordered" evidence="1">
    <location>
        <begin position="45"/>
        <end position="109"/>
    </location>
</feature>
<feature type="compositionally biased region" description="Acidic residues" evidence="1">
    <location>
        <begin position="160"/>
        <end position="178"/>
    </location>
</feature>
<comment type="caution">
    <text evidence="2">The sequence shown here is derived from an EMBL/GenBank/DDBJ whole genome shotgun (WGS) entry which is preliminary data.</text>
</comment>
<feature type="region of interest" description="Disordered" evidence="1">
    <location>
        <begin position="142"/>
        <end position="194"/>
    </location>
</feature>
<dbReference type="EMBL" id="SPNW01000003">
    <property type="protein sequence ID" value="TIA93110.1"/>
    <property type="molecule type" value="Genomic_DNA"/>
</dbReference>
<evidence type="ECO:0000256" key="1">
    <source>
        <dbReference type="SAM" id="MobiDB-lite"/>
    </source>
</evidence>